<evidence type="ECO:0000256" key="4">
    <source>
        <dbReference type="ARBA" id="ARBA00023136"/>
    </source>
</evidence>
<dbReference type="Pfam" id="PF00335">
    <property type="entry name" value="Tetraspanin"/>
    <property type="match status" value="1"/>
</dbReference>
<feature type="transmembrane region" description="Helical" evidence="5">
    <location>
        <begin position="54"/>
        <end position="76"/>
    </location>
</feature>
<reference evidence="6 7" key="1">
    <citation type="submission" date="2018-08" db="EMBL/GenBank/DDBJ databases">
        <authorList>
            <person name="Laetsch R D."/>
            <person name="Stevens L."/>
            <person name="Kumar S."/>
            <person name="Blaxter L. M."/>
        </authorList>
    </citation>
    <scope>NUCLEOTIDE SEQUENCE [LARGE SCALE GENOMIC DNA]</scope>
</reference>
<dbReference type="Gene3D" id="1.10.1450.10">
    <property type="entry name" value="Tetraspanin"/>
    <property type="match status" value="1"/>
</dbReference>
<dbReference type="PRINTS" id="PR00259">
    <property type="entry name" value="TMFOUR"/>
</dbReference>
<feature type="transmembrane region" description="Helical" evidence="5">
    <location>
        <begin position="286"/>
        <end position="310"/>
    </location>
</feature>
<proteinExistence type="predicted"/>
<dbReference type="STRING" id="6277.A0A498SKE7"/>
<keyword evidence="3 5" id="KW-1133">Transmembrane helix</keyword>
<protein>
    <submittedName>
        <fullName evidence="6">Uncharacterized protein</fullName>
    </submittedName>
</protein>
<gene>
    <name evidence="6" type="ORF">NAV_LOCUS5223</name>
</gene>
<dbReference type="PANTHER" id="PTHR19282">
    <property type="entry name" value="TETRASPANIN"/>
    <property type="match status" value="1"/>
</dbReference>
<keyword evidence="2 5" id="KW-0812">Transmembrane</keyword>
<evidence type="ECO:0000313" key="6">
    <source>
        <dbReference type="EMBL" id="VBB30432.1"/>
    </source>
</evidence>
<dbReference type="SUPFAM" id="SSF48652">
    <property type="entry name" value="Tetraspanin"/>
    <property type="match status" value="1"/>
</dbReference>
<name>A0A498SKE7_ACAVI</name>
<comment type="subcellular location">
    <subcellularLocation>
        <location evidence="1">Membrane</location>
        <topology evidence="1">Multi-pass membrane protein</topology>
    </subcellularLocation>
</comment>
<dbReference type="EMBL" id="UPTC01000873">
    <property type="protein sequence ID" value="VBB30432.1"/>
    <property type="molecule type" value="Genomic_DNA"/>
</dbReference>
<dbReference type="OrthoDB" id="2014092at2759"/>
<dbReference type="PANTHER" id="PTHR19282:SF431">
    <property type="entry name" value="TETRASPANIN 26A, ISOFORM B-RELATED"/>
    <property type="match status" value="1"/>
</dbReference>
<keyword evidence="7" id="KW-1185">Reference proteome</keyword>
<evidence type="ECO:0000256" key="2">
    <source>
        <dbReference type="ARBA" id="ARBA00022692"/>
    </source>
</evidence>
<evidence type="ECO:0000256" key="3">
    <source>
        <dbReference type="ARBA" id="ARBA00022989"/>
    </source>
</evidence>
<accession>A0A498SKE7</accession>
<dbReference type="InterPro" id="IPR008952">
    <property type="entry name" value="Tetraspanin_EC2_sf"/>
</dbReference>
<keyword evidence="4 5" id="KW-0472">Membrane</keyword>
<dbReference type="Proteomes" id="UP000276991">
    <property type="component" value="Unassembled WGS sequence"/>
</dbReference>
<dbReference type="AlphaFoldDB" id="A0A498SKE7"/>
<evidence type="ECO:0000256" key="5">
    <source>
        <dbReference type="SAM" id="Phobius"/>
    </source>
</evidence>
<organism evidence="6 7">
    <name type="scientific">Acanthocheilonema viteae</name>
    <name type="common">Filarial nematode worm</name>
    <name type="synonym">Dipetalonema viteae</name>
    <dbReference type="NCBI Taxonomy" id="6277"/>
    <lineage>
        <taxon>Eukaryota</taxon>
        <taxon>Metazoa</taxon>
        <taxon>Ecdysozoa</taxon>
        <taxon>Nematoda</taxon>
        <taxon>Chromadorea</taxon>
        <taxon>Rhabditida</taxon>
        <taxon>Spirurina</taxon>
        <taxon>Spiruromorpha</taxon>
        <taxon>Filarioidea</taxon>
        <taxon>Onchocercidae</taxon>
        <taxon>Acanthocheilonema</taxon>
    </lineage>
</organism>
<evidence type="ECO:0000313" key="7">
    <source>
        <dbReference type="Proteomes" id="UP000276991"/>
    </source>
</evidence>
<evidence type="ECO:0000256" key="1">
    <source>
        <dbReference type="ARBA" id="ARBA00004141"/>
    </source>
</evidence>
<feature type="transmembrane region" description="Helical" evidence="5">
    <location>
        <begin position="130"/>
        <end position="155"/>
    </location>
</feature>
<feature type="transmembrane region" description="Helical" evidence="5">
    <location>
        <begin position="96"/>
        <end position="118"/>
    </location>
</feature>
<dbReference type="InterPro" id="IPR018499">
    <property type="entry name" value="Tetraspanin/Peripherin"/>
</dbReference>
<dbReference type="GO" id="GO:0005886">
    <property type="term" value="C:plasma membrane"/>
    <property type="evidence" value="ECO:0007669"/>
    <property type="project" value="TreeGrafter"/>
</dbReference>
<sequence>MGKLCKIFKIGDDGGGSDSSSSIKVIIGGKKVVLKVEKDEDFVMPSRVNRCLKYSIFTLSYFLLLFSIGLLTLAIWAQTAKSGILFNLNKIDPKNIALFLDPTVLITVTAIISIIISFCGTVGSLRDNCFYLMIYVCMLGWMIITYFMLIIMVIFNGRVLLNVIEITIEDAVILYRDEPDLQLLIDWIQINLKCCGACSPHDWNDNIYFSDRSMLKTYGSLEAHGVPFSCCKKTKSTTSLSNMYCGLNARKPPPFKALDDKGLFLRDDIHQKGCIEMIKEFLINNMLYIAPAVFIFLTIQLLCLFSACVLQKQIFEQRQDWYDTQKLKVFVYN</sequence>